<evidence type="ECO:0000313" key="3">
    <source>
        <dbReference type="Proteomes" id="UP000031443"/>
    </source>
</evidence>
<protein>
    <submittedName>
        <fullName evidence="2">Frizzled-3</fullName>
    </submittedName>
</protein>
<reference evidence="3" key="1">
    <citation type="journal article" date="2013" name="Nat. Genet.">
        <title>The draft genomes of soft-shell turtle and green sea turtle yield insights into the development and evolution of the turtle-specific body plan.</title>
        <authorList>
            <person name="Wang Z."/>
            <person name="Pascual-Anaya J."/>
            <person name="Zadissa A."/>
            <person name="Li W."/>
            <person name="Niimura Y."/>
            <person name="Huang Z."/>
            <person name="Li C."/>
            <person name="White S."/>
            <person name="Xiong Z."/>
            <person name="Fang D."/>
            <person name="Wang B."/>
            <person name="Ming Y."/>
            <person name="Chen Y."/>
            <person name="Zheng Y."/>
            <person name="Kuraku S."/>
            <person name="Pignatelli M."/>
            <person name="Herrero J."/>
            <person name="Beal K."/>
            <person name="Nozawa M."/>
            <person name="Li Q."/>
            <person name="Wang J."/>
            <person name="Zhang H."/>
            <person name="Yu L."/>
            <person name="Shigenobu S."/>
            <person name="Wang J."/>
            <person name="Liu J."/>
            <person name="Flicek P."/>
            <person name="Searle S."/>
            <person name="Wang J."/>
            <person name="Kuratani S."/>
            <person name="Yin Y."/>
            <person name="Aken B."/>
            <person name="Zhang G."/>
            <person name="Irie N."/>
        </authorList>
    </citation>
    <scope>NUCLEOTIDE SEQUENCE [LARGE SCALE GENOMIC DNA]</scope>
</reference>
<organism evidence="2 3">
    <name type="scientific">Chelonia mydas</name>
    <name type="common">Green sea-turtle</name>
    <name type="synonym">Chelonia agassizi</name>
    <dbReference type="NCBI Taxonomy" id="8469"/>
    <lineage>
        <taxon>Eukaryota</taxon>
        <taxon>Metazoa</taxon>
        <taxon>Chordata</taxon>
        <taxon>Craniata</taxon>
        <taxon>Vertebrata</taxon>
        <taxon>Euteleostomi</taxon>
        <taxon>Archelosauria</taxon>
        <taxon>Testudinata</taxon>
        <taxon>Testudines</taxon>
        <taxon>Cryptodira</taxon>
        <taxon>Durocryptodira</taxon>
        <taxon>Americhelydia</taxon>
        <taxon>Chelonioidea</taxon>
        <taxon>Cheloniidae</taxon>
        <taxon>Chelonia</taxon>
    </lineage>
</organism>
<evidence type="ECO:0000313" key="2">
    <source>
        <dbReference type="EMBL" id="EMP29071.1"/>
    </source>
</evidence>
<dbReference type="STRING" id="8469.M7AUF6"/>
<gene>
    <name evidence="2" type="ORF">UY3_13802</name>
</gene>
<proteinExistence type="predicted"/>
<dbReference type="EMBL" id="KB559235">
    <property type="protein sequence ID" value="EMP29071.1"/>
    <property type="molecule type" value="Genomic_DNA"/>
</dbReference>
<sequence length="189" mass="20920">MVDILSPPGPSHIVLPLIKTISNATRTLWQTLSSLPPTAKRAVNESRQVLQEPDFAQSLLRDPNTPIIRKSRGTSTQGTSTHASSTHLAMMDDQRSKAGSVHSKVSSYHGSLHRSRDGRYTPCSYRGIEDRLPHGSMSRLTDHSRHSSSHRLNEQSRHSSIRDLSNNPMTHITHGTSMNRVIEEDGTSA</sequence>
<feature type="compositionally biased region" description="Polar residues" evidence="1">
    <location>
        <begin position="162"/>
        <end position="179"/>
    </location>
</feature>
<keyword evidence="3" id="KW-1185">Reference proteome</keyword>
<name>M7AUF6_CHEMY</name>
<feature type="compositionally biased region" description="Basic and acidic residues" evidence="1">
    <location>
        <begin position="140"/>
        <end position="161"/>
    </location>
</feature>
<accession>M7AUF6</accession>
<dbReference type="AlphaFoldDB" id="M7AUF6"/>
<evidence type="ECO:0000256" key="1">
    <source>
        <dbReference type="SAM" id="MobiDB-lite"/>
    </source>
</evidence>
<feature type="region of interest" description="Disordered" evidence="1">
    <location>
        <begin position="106"/>
        <end position="189"/>
    </location>
</feature>
<dbReference type="Proteomes" id="UP000031443">
    <property type="component" value="Unassembled WGS sequence"/>
</dbReference>